<reference evidence="1" key="1">
    <citation type="submission" date="2013-07" db="EMBL/GenBank/DDBJ databases">
        <title>The genome of an arbuscular mycorrhizal fungus provides insights into the evolution of the oldest plant symbiosis.</title>
        <authorList>
            <consortium name="DOE Joint Genome Institute"/>
            <person name="Tisserant E."/>
            <person name="Malbreil M."/>
            <person name="Kuo A."/>
            <person name="Kohler A."/>
            <person name="Symeonidi A."/>
            <person name="Balestrini R."/>
            <person name="Charron P."/>
            <person name="Duensing N."/>
            <person name="Frei-dit-Frey N."/>
            <person name="Gianinazzi-Pearson V."/>
            <person name="Gilbert B."/>
            <person name="Handa Y."/>
            <person name="Hijri M."/>
            <person name="Kaul R."/>
            <person name="Kawaguchi M."/>
            <person name="Krajinski F."/>
            <person name="Lammers P."/>
            <person name="Lapierre D."/>
            <person name="Masclaux F.G."/>
            <person name="Murat C."/>
            <person name="Morin E."/>
            <person name="Ndikumana S."/>
            <person name="Pagni M."/>
            <person name="Petitpierre D."/>
            <person name="Requena N."/>
            <person name="Rosikiewicz P."/>
            <person name="Riley R."/>
            <person name="Saito K."/>
            <person name="San Clemente H."/>
            <person name="Shapiro H."/>
            <person name="van Tuinen D."/>
            <person name="Becard G."/>
            <person name="Bonfante P."/>
            <person name="Paszkowski U."/>
            <person name="Shachar-Hill Y."/>
            <person name="Young J.P."/>
            <person name="Sanders I.R."/>
            <person name="Henrissat B."/>
            <person name="Rensing S.A."/>
            <person name="Grigoriev I.V."/>
            <person name="Corradi N."/>
            <person name="Roux C."/>
            <person name="Martin F."/>
        </authorList>
    </citation>
    <scope>NUCLEOTIDE SEQUENCE</scope>
    <source>
        <strain evidence="1">DAOM 197198</strain>
    </source>
</reference>
<proteinExistence type="predicted"/>
<dbReference type="AlphaFoldDB" id="U9UA61"/>
<gene>
    <name evidence="1" type="ORF">GLOINDRAFT_96339</name>
</gene>
<accession>U9UA61</accession>
<dbReference type="HOGENOM" id="CLU_1846162_0_0_1"/>
<evidence type="ECO:0000313" key="1">
    <source>
        <dbReference type="EMBL" id="ESA12476.1"/>
    </source>
</evidence>
<dbReference type="EMBL" id="KI284896">
    <property type="protein sequence ID" value="ESA12476.1"/>
    <property type="molecule type" value="Genomic_DNA"/>
</dbReference>
<sequence>MLPNLSKIYLSNRNEIVRDLIYEHFTSSSCAIVYIVGKILMWIVCWSALMNIIQNSVSFGRLYGILICQKVYHVYIIIHFLTKVVSSAKGEKIDLKGKSGGKPSDRSPELVSVNLQEQVKNWFIDYQDPEKEEAYEGSK</sequence>
<protein>
    <submittedName>
        <fullName evidence="1">Uncharacterized protein</fullName>
    </submittedName>
</protein>
<name>U9UA61_RHIID</name>
<organism evidence="1">
    <name type="scientific">Rhizophagus irregularis (strain DAOM 181602 / DAOM 197198 / MUCL 43194)</name>
    <name type="common">Arbuscular mycorrhizal fungus</name>
    <name type="synonym">Glomus intraradices</name>
    <dbReference type="NCBI Taxonomy" id="747089"/>
    <lineage>
        <taxon>Eukaryota</taxon>
        <taxon>Fungi</taxon>
        <taxon>Fungi incertae sedis</taxon>
        <taxon>Mucoromycota</taxon>
        <taxon>Glomeromycotina</taxon>
        <taxon>Glomeromycetes</taxon>
        <taxon>Glomerales</taxon>
        <taxon>Glomeraceae</taxon>
        <taxon>Rhizophagus</taxon>
    </lineage>
</organism>